<accession>A0A936ZPB8</accession>
<evidence type="ECO:0000259" key="2">
    <source>
        <dbReference type="PROSITE" id="PS51819"/>
    </source>
</evidence>
<dbReference type="Pfam" id="PF18029">
    <property type="entry name" value="Glyoxalase_6"/>
    <property type="match status" value="1"/>
</dbReference>
<dbReference type="InterPro" id="IPR004360">
    <property type="entry name" value="Glyas_Fos-R_dOase_dom"/>
</dbReference>
<dbReference type="RefSeq" id="WP_201686572.1">
    <property type="nucleotide sequence ID" value="NZ_JAEQNA010000017.1"/>
</dbReference>
<dbReference type="Gene3D" id="3.10.180.10">
    <property type="entry name" value="2,3-Dihydroxybiphenyl 1,2-Dioxygenase, domain 1"/>
    <property type="match status" value="2"/>
</dbReference>
<dbReference type="InterPro" id="IPR041581">
    <property type="entry name" value="Glyoxalase_6"/>
</dbReference>
<gene>
    <name evidence="3" type="ORF">JI739_24100</name>
</gene>
<dbReference type="PANTHER" id="PTHR43048">
    <property type="entry name" value="METHYLMALONYL-COA EPIMERASE"/>
    <property type="match status" value="1"/>
</dbReference>
<dbReference type="GO" id="GO:0046872">
    <property type="term" value="F:metal ion binding"/>
    <property type="evidence" value="ECO:0007669"/>
    <property type="project" value="UniProtKB-KW"/>
</dbReference>
<reference evidence="3" key="1">
    <citation type="submission" date="2021-01" db="EMBL/GenBank/DDBJ databases">
        <title>Ramlibacter sp. strain AW1 16S ribosomal RNA gene Genome sequencing and assembly.</title>
        <authorList>
            <person name="Kang M."/>
        </authorList>
    </citation>
    <scope>NUCLEOTIDE SEQUENCE</scope>
    <source>
        <strain evidence="3">AW1</strain>
    </source>
</reference>
<dbReference type="Pfam" id="PF00903">
    <property type="entry name" value="Glyoxalase"/>
    <property type="match status" value="1"/>
</dbReference>
<comment type="caution">
    <text evidence="3">The sequence shown here is derived from an EMBL/GenBank/DDBJ whole genome shotgun (WGS) entry which is preliminary data.</text>
</comment>
<dbReference type="InterPro" id="IPR051785">
    <property type="entry name" value="MMCE/EMCE_epimerase"/>
</dbReference>
<keyword evidence="1" id="KW-0479">Metal-binding</keyword>
<protein>
    <submittedName>
        <fullName evidence="3">VOC family protein</fullName>
    </submittedName>
</protein>
<dbReference type="InterPro" id="IPR037523">
    <property type="entry name" value="VOC_core"/>
</dbReference>
<organism evidence="3 4">
    <name type="scientific">Ramlibacter aurantiacus</name>
    <dbReference type="NCBI Taxonomy" id="2801330"/>
    <lineage>
        <taxon>Bacteria</taxon>
        <taxon>Pseudomonadati</taxon>
        <taxon>Pseudomonadota</taxon>
        <taxon>Betaproteobacteria</taxon>
        <taxon>Burkholderiales</taxon>
        <taxon>Comamonadaceae</taxon>
        <taxon>Ramlibacter</taxon>
    </lineage>
</organism>
<dbReference type="PROSITE" id="PS51819">
    <property type="entry name" value="VOC"/>
    <property type="match status" value="2"/>
</dbReference>
<evidence type="ECO:0000313" key="3">
    <source>
        <dbReference type="EMBL" id="MBL0423437.1"/>
    </source>
</evidence>
<dbReference type="CDD" id="cd08343">
    <property type="entry name" value="ED_TypeI_classII_C"/>
    <property type="match status" value="1"/>
</dbReference>
<evidence type="ECO:0000256" key="1">
    <source>
        <dbReference type="ARBA" id="ARBA00022723"/>
    </source>
</evidence>
<dbReference type="PANTHER" id="PTHR43048:SF3">
    <property type="entry name" value="METHYLMALONYL-COA EPIMERASE, MITOCHONDRIAL"/>
    <property type="match status" value="1"/>
</dbReference>
<dbReference type="SUPFAM" id="SSF54593">
    <property type="entry name" value="Glyoxalase/Bleomycin resistance protein/Dihydroxybiphenyl dioxygenase"/>
    <property type="match status" value="1"/>
</dbReference>
<feature type="domain" description="VOC" evidence="2">
    <location>
        <begin position="6"/>
        <end position="120"/>
    </location>
</feature>
<dbReference type="Proteomes" id="UP000613011">
    <property type="component" value="Unassembled WGS sequence"/>
</dbReference>
<name>A0A936ZPB8_9BURK</name>
<keyword evidence="4" id="KW-1185">Reference proteome</keyword>
<dbReference type="GO" id="GO:0004493">
    <property type="term" value="F:methylmalonyl-CoA epimerase activity"/>
    <property type="evidence" value="ECO:0007669"/>
    <property type="project" value="TreeGrafter"/>
</dbReference>
<dbReference type="EMBL" id="JAEQNA010000017">
    <property type="protein sequence ID" value="MBL0423437.1"/>
    <property type="molecule type" value="Genomic_DNA"/>
</dbReference>
<dbReference type="AlphaFoldDB" id="A0A936ZPB8"/>
<feature type="domain" description="VOC" evidence="2">
    <location>
        <begin position="134"/>
        <end position="248"/>
    </location>
</feature>
<evidence type="ECO:0000313" key="4">
    <source>
        <dbReference type="Proteomes" id="UP000613011"/>
    </source>
</evidence>
<proteinExistence type="predicted"/>
<dbReference type="GO" id="GO:0046491">
    <property type="term" value="P:L-methylmalonyl-CoA metabolic process"/>
    <property type="evidence" value="ECO:0007669"/>
    <property type="project" value="TreeGrafter"/>
</dbReference>
<sequence>MPKVSELRRVALRVPDMEAACAFYETVWAMDPGPGASGERSYRSRGENHDDLLLVPADGPGLDHLGLGVESEAGLHAIVRRVRSAGGTVLSEPAPGSRAGDLLVAAVADADGNRVELIVPSQPSGPRPIRSKRHLGHAVLWTPQATQQEAFYALLGFQVSDRTHIGMSFLRCNTDHHSLALAASRNGRRGLQHLAFDIGNIDDVMREYARIRSAGADCIWGVGRHGPGNNVFAYFRDPAGHVVEYYGDMETVESAEVAQVRYWGPEHKGDIWNIAGAPPVQFRDESPSKETP</sequence>
<dbReference type="InterPro" id="IPR029068">
    <property type="entry name" value="Glyas_Bleomycin-R_OHBP_Dase"/>
</dbReference>